<dbReference type="AlphaFoldDB" id="A0A6G0RMJ1"/>
<dbReference type="Proteomes" id="UP000486351">
    <property type="component" value="Unassembled WGS sequence"/>
</dbReference>
<gene>
    <name evidence="1" type="ORF">PF008_g12591</name>
</gene>
<dbReference type="PANTHER" id="PTHR13510">
    <property type="entry name" value="FYVE-FINGER-CONTAINING RAB5 EFFECTOR PROTEIN RABENOSYN-5-RELATED"/>
    <property type="match status" value="1"/>
</dbReference>
<dbReference type="InterPro" id="IPR011989">
    <property type="entry name" value="ARM-like"/>
</dbReference>
<dbReference type="InterPro" id="IPR052727">
    <property type="entry name" value="Rab4/Rab5_effector"/>
</dbReference>
<comment type="caution">
    <text evidence="1">The sequence shown here is derived from an EMBL/GenBank/DDBJ whole genome shotgun (WGS) entry which is preliminary data.</text>
</comment>
<dbReference type="EMBL" id="QXFY01000712">
    <property type="protein sequence ID" value="KAE9337331.1"/>
    <property type="molecule type" value="Genomic_DNA"/>
</dbReference>
<sequence>MARGAVFASPFKAVTISAPDTNQLQAVAKTILQANFERYRRFMDVDEGRVDPNEWKLVRTKDQVGVYLERPSRKTFSPFQVHPVAVQSVLQPLLCVGPTPGTLDNVMLGVASREDSNDLSRAAVLSTLQTPTTADPFQSVAVKWTELDVRLKSMGLVKNHDCVETEVDEKSVVVLTTEELTPVHEVSSSTVDGIVHVLTKTSDWLQLYEAVVMLRRIVAHHSEVVTTKQVEEFLRPLALECDSLRSTPSKNGLLACVECFRFLPRPVLERPLLGGAHPEVLDVLVRRSVCEKKFLRDTAATAAEELSARLAGLPLLAAVARYGTSKNAKLCGTAAKIIASSLLRLQQGQQSLAHKGSESLRSVYRALAAFRESKDSTARTEASSSFQRLGELLGAQELELGLKEALPGVGQAGVVARILKDAFATTNGAKTRPRMGTLRDRMR</sequence>
<evidence type="ECO:0000313" key="2">
    <source>
        <dbReference type="Proteomes" id="UP000486351"/>
    </source>
</evidence>
<dbReference type="PANTHER" id="PTHR13510:SF44">
    <property type="entry name" value="RABENOSYN-5"/>
    <property type="match status" value="1"/>
</dbReference>
<evidence type="ECO:0008006" key="3">
    <source>
        <dbReference type="Google" id="ProtNLM"/>
    </source>
</evidence>
<name>A0A6G0RMJ1_9STRA</name>
<proteinExistence type="predicted"/>
<reference evidence="1 2" key="1">
    <citation type="submission" date="2018-09" db="EMBL/GenBank/DDBJ databases">
        <title>Genomic investigation of the strawberry pathogen Phytophthora fragariae indicates pathogenicity is determined by transcriptional variation in three key races.</title>
        <authorList>
            <person name="Adams T.M."/>
            <person name="Armitage A.D."/>
            <person name="Sobczyk M.K."/>
            <person name="Bates H.J."/>
            <person name="Dunwell J.M."/>
            <person name="Nellist C.F."/>
            <person name="Harrison R.J."/>
        </authorList>
    </citation>
    <scope>NUCLEOTIDE SEQUENCE [LARGE SCALE GENOMIC DNA]</scope>
    <source>
        <strain evidence="1 2">NOV-77</strain>
    </source>
</reference>
<accession>A0A6G0RMJ1</accession>
<protein>
    <recommendedName>
        <fullName evidence="3">CLASP N-terminal domain-containing protein</fullName>
    </recommendedName>
</protein>
<organism evidence="1 2">
    <name type="scientific">Phytophthora fragariae</name>
    <dbReference type="NCBI Taxonomy" id="53985"/>
    <lineage>
        <taxon>Eukaryota</taxon>
        <taxon>Sar</taxon>
        <taxon>Stramenopiles</taxon>
        <taxon>Oomycota</taxon>
        <taxon>Peronosporomycetes</taxon>
        <taxon>Peronosporales</taxon>
        <taxon>Peronosporaceae</taxon>
        <taxon>Phytophthora</taxon>
    </lineage>
</organism>
<dbReference type="Gene3D" id="1.25.10.10">
    <property type="entry name" value="Leucine-rich Repeat Variant"/>
    <property type="match status" value="1"/>
</dbReference>
<evidence type="ECO:0000313" key="1">
    <source>
        <dbReference type="EMBL" id="KAE9337331.1"/>
    </source>
</evidence>